<dbReference type="AlphaFoldDB" id="A0A067M879"/>
<organism evidence="2 3">
    <name type="scientific">Botryobasidium botryosum (strain FD-172 SS1)</name>
    <dbReference type="NCBI Taxonomy" id="930990"/>
    <lineage>
        <taxon>Eukaryota</taxon>
        <taxon>Fungi</taxon>
        <taxon>Dikarya</taxon>
        <taxon>Basidiomycota</taxon>
        <taxon>Agaricomycotina</taxon>
        <taxon>Agaricomycetes</taxon>
        <taxon>Cantharellales</taxon>
        <taxon>Botryobasidiaceae</taxon>
        <taxon>Botryobasidium</taxon>
    </lineage>
</organism>
<evidence type="ECO:0000313" key="3">
    <source>
        <dbReference type="Proteomes" id="UP000027195"/>
    </source>
</evidence>
<dbReference type="HOGENOM" id="CLU_2346413_0_0_1"/>
<sequence>MTPSAMSESRIQSPNTTQIPHPLLPKPTHGESIISECPSQTQSSIRGASGAVNTADIPQTSSSSSQRPDNPSRRVLLKLQLLSRQSSLDAEDLEGDY</sequence>
<protein>
    <submittedName>
        <fullName evidence="2">Uncharacterized protein</fullName>
    </submittedName>
</protein>
<evidence type="ECO:0000256" key="1">
    <source>
        <dbReference type="SAM" id="MobiDB-lite"/>
    </source>
</evidence>
<keyword evidence="3" id="KW-1185">Reference proteome</keyword>
<gene>
    <name evidence="2" type="ORF">BOTBODRAFT_427802</name>
</gene>
<feature type="compositionally biased region" description="Polar residues" evidence="1">
    <location>
        <begin position="1"/>
        <end position="19"/>
    </location>
</feature>
<dbReference type="EMBL" id="KL198053">
    <property type="protein sequence ID" value="KDQ11983.1"/>
    <property type="molecule type" value="Genomic_DNA"/>
</dbReference>
<reference evidence="3" key="1">
    <citation type="journal article" date="2014" name="Proc. Natl. Acad. Sci. U.S.A.">
        <title>Extensive sampling of basidiomycete genomes demonstrates inadequacy of the white-rot/brown-rot paradigm for wood decay fungi.</title>
        <authorList>
            <person name="Riley R."/>
            <person name="Salamov A.A."/>
            <person name="Brown D.W."/>
            <person name="Nagy L.G."/>
            <person name="Floudas D."/>
            <person name="Held B.W."/>
            <person name="Levasseur A."/>
            <person name="Lombard V."/>
            <person name="Morin E."/>
            <person name="Otillar R."/>
            <person name="Lindquist E.A."/>
            <person name="Sun H."/>
            <person name="LaButti K.M."/>
            <person name="Schmutz J."/>
            <person name="Jabbour D."/>
            <person name="Luo H."/>
            <person name="Baker S.E."/>
            <person name="Pisabarro A.G."/>
            <person name="Walton J.D."/>
            <person name="Blanchette R.A."/>
            <person name="Henrissat B."/>
            <person name="Martin F."/>
            <person name="Cullen D."/>
            <person name="Hibbett D.S."/>
            <person name="Grigoriev I.V."/>
        </authorList>
    </citation>
    <scope>NUCLEOTIDE SEQUENCE [LARGE SCALE GENOMIC DNA]</scope>
    <source>
        <strain evidence="3">FD-172 SS1</strain>
    </source>
</reference>
<proteinExistence type="predicted"/>
<dbReference type="Proteomes" id="UP000027195">
    <property type="component" value="Unassembled WGS sequence"/>
</dbReference>
<name>A0A067M879_BOTB1</name>
<accession>A0A067M879</accession>
<feature type="compositionally biased region" description="Polar residues" evidence="1">
    <location>
        <begin position="37"/>
        <end position="46"/>
    </location>
</feature>
<feature type="region of interest" description="Disordered" evidence="1">
    <location>
        <begin position="1"/>
        <end position="73"/>
    </location>
</feature>
<evidence type="ECO:0000313" key="2">
    <source>
        <dbReference type="EMBL" id="KDQ11983.1"/>
    </source>
</evidence>
<dbReference type="InParanoid" id="A0A067M879"/>